<accession>F3KP92</accession>
<dbReference type="Proteomes" id="UP000016368">
    <property type="component" value="Unassembled WGS sequence"/>
</dbReference>
<dbReference type="SMART" id="SM00304">
    <property type="entry name" value="HAMP"/>
    <property type="match status" value="2"/>
</dbReference>
<dbReference type="InterPro" id="IPR024478">
    <property type="entry name" value="HlyB_4HB_MCP"/>
</dbReference>
<keyword evidence="5" id="KW-0472">Membrane</keyword>
<dbReference type="EMBL" id="AEGR01000018">
    <property type="protein sequence ID" value="EGI78333.1"/>
    <property type="molecule type" value="Genomic_DNA"/>
</dbReference>
<evidence type="ECO:0000256" key="2">
    <source>
        <dbReference type="ARBA" id="ARBA00022481"/>
    </source>
</evidence>
<dbReference type="SUPFAM" id="SSF58104">
    <property type="entry name" value="Methyl-accepting chemotaxis protein (MCP) signaling domain"/>
    <property type="match status" value="1"/>
</dbReference>
<dbReference type="InterPro" id="IPR051310">
    <property type="entry name" value="MCP_chemotaxis"/>
</dbReference>
<dbReference type="Pfam" id="PF00672">
    <property type="entry name" value="HAMP"/>
    <property type="match status" value="1"/>
</dbReference>
<evidence type="ECO:0000256" key="3">
    <source>
        <dbReference type="ARBA" id="ARBA00029447"/>
    </source>
</evidence>
<dbReference type="InterPro" id="IPR003660">
    <property type="entry name" value="HAMP_dom"/>
</dbReference>
<dbReference type="PROSITE" id="PS50885">
    <property type="entry name" value="HAMP"/>
    <property type="match status" value="1"/>
</dbReference>
<dbReference type="eggNOG" id="COG0840">
    <property type="taxonomic scope" value="Bacteria"/>
</dbReference>
<proteinExistence type="inferred from homology"/>
<evidence type="ECO:0000313" key="8">
    <source>
        <dbReference type="EMBL" id="EGI78333.1"/>
    </source>
</evidence>
<dbReference type="PANTHER" id="PTHR43531:SF14">
    <property type="entry name" value="METHYL-ACCEPTING CHEMOTAXIS PROTEIN I-RELATED"/>
    <property type="match status" value="1"/>
</dbReference>
<dbReference type="GO" id="GO:0005886">
    <property type="term" value="C:plasma membrane"/>
    <property type="evidence" value="ECO:0007669"/>
    <property type="project" value="TreeGrafter"/>
</dbReference>
<dbReference type="GO" id="GO:0007165">
    <property type="term" value="P:signal transduction"/>
    <property type="evidence" value="ECO:0007669"/>
    <property type="project" value="UniProtKB-KW"/>
</dbReference>
<evidence type="ECO:0000256" key="4">
    <source>
        <dbReference type="PROSITE-ProRule" id="PRU00284"/>
    </source>
</evidence>
<evidence type="ECO:0000259" key="6">
    <source>
        <dbReference type="PROSITE" id="PS50111"/>
    </source>
</evidence>
<dbReference type="FunFam" id="1.10.287.950:FF:000001">
    <property type="entry name" value="Methyl-accepting chemotaxis sensory transducer"/>
    <property type="match status" value="1"/>
</dbReference>
<keyword evidence="9" id="KW-1185">Reference proteome</keyword>
<dbReference type="GO" id="GO:0006935">
    <property type="term" value="P:chemotaxis"/>
    <property type="evidence" value="ECO:0007669"/>
    <property type="project" value="TreeGrafter"/>
</dbReference>
<reference evidence="8 9" key="1">
    <citation type="journal article" date="2011" name="EMBO J.">
        <title>Structural diversity of bacterial flagellar motors.</title>
        <authorList>
            <person name="Chen S."/>
            <person name="Beeby M."/>
            <person name="Murphy G.E."/>
            <person name="Leadbetter J.R."/>
            <person name="Hendrixson D.R."/>
            <person name="Briegel A."/>
            <person name="Li Z."/>
            <person name="Shi J."/>
            <person name="Tocheva E.I."/>
            <person name="Muller A."/>
            <person name="Dobro M.J."/>
            <person name="Jensen G.J."/>
        </authorList>
    </citation>
    <scope>NUCLEOTIDE SEQUENCE [LARGE SCALE GENOMIC DNA]</scope>
    <source>
        <strain evidence="8 9">ATCC 19624</strain>
    </source>
</reference>
<dbReference type="Pfam" id="PF12729">
    <property type="entry name" value="4HB_MCP_1"/>
    <property type="match status" value="1"/>
</dbReference>
<keyword evidence="5" id="KW-0812">Transmembrane</keyword>
<dbReference type="InterPro" id="IPR004089">
    <property type="entry name" value="MCPsignal_dom"/>
</dbReference>
<comment type="similarity">
    <text evidence="3">Belongs to the methyl-accepting chemotaxis (MCP) protein family.</text>
</comment>
<dbReference type="STRING" id="887062.HGR_01247"/>
<evidence type="ECO:0000256" key="1">
    <source>
        <dbReference type="ARBA" id="ARBA00004370"/>
    </source>
</evidence>
<organism evidence="8 9">
    <name type="scientific">Hylemonella gracilis ATCC 19624</name>
    <dbReference type="NCBI Taxonomy" id="887062"/>
    <lineage>
        <taxon>Bacteria</taxon>
        <taxon>Pseudomonadati</taxon>
        <taxon>Pseudomonadota</taxon>
        <taxon>Betaproteobacteria</taxon>
        <taxon>Burkholderiales</taxon>
        <taxon>Comamonadaceae</taxon>
        <taxon>Hylemonella</taxon>
    </lineage>
</organism>
<dbReference type="PANTHER" id="PTHR43531">
    <property type="entry name" value="PROTEIN ICFG"/>
    <property type="match status" value="1"/>
</dbReference>
<dbReference type="CDD" id="cd06225">
    <property type="entry name" value="HAMP"/>
    <property type="match status" value="1"/>
</dbReference>
<dbReference type="OrthoDB" id="8873327at2"/>
<sequence length="514" mass="55242">MHFLNHWKLRNRVLAGFTLVMVLLIGASVVGVLRVGQLNDRIHRLVEVDMHALDLSRQWAGLTEVSIQRRLVSMAVNDPVFVTAFTRKSKETSARIDAVQKELNGIEQPPEALRLVEIINQKRKVYQDLREGLIKRKEAGENVVAGISADLIPSMESYLEAINAYADYTHDSVAKATAEMEDQAHLTRAMVIALLGLASVLGVAVALMITRSVTQPLEMARQQTAHIAEGDLTQRIDAQGSDELAELSRSLTEMQERLALTIASVRNSAEQVRLASSEIASGNQDLSNRTEQAASSLEQTGAAMAQLGDGVRQNAEAARQADTLAQAASQVAHRGGSMVEEVVRAMRDIQNASNQIGNIIGVIDGIAFQTNILALNAAVEAARAGEQGRGFAVVAGEVRSLAQRSAEAAREIKSLISASIERVDGGSRLVSDTGETMGELVRSVSQVTQIISEISSSSAAQAHTLGEIGQAVQHLDQMTQQNAALVEQSAAAAQGLREQANDLVQTVASFRLSR</sequence>
<evidence type="ECO:0000313" key="9">
    <source>
        <dbReference type="Proteomes" id="UP000016368"/>
    </source>
</evidence>
<dbReference type="PROSITE" id="PS50111">
    <property type="entry name" value="CHEMOTAXIS_TRANSDUC_2"/>
    <property type="match status" value="1"/>
</dbReference>
<comment type="subcellular location">
    <subcellularLocation>
        <location evidence="1">Membrane</location>
    </subcellularLocation>
</comment>
<dbReference type="AlphaFoldDB" id="F3KP92"/>
<keyword evidence="5" id="KW-1133">Transmembrane helix</keyword>
<evidence type="ECO:0000259" key="7">
    <source>
        <dbReference type="PROSITE" id="PS50885"/>
    </source>
</evidence>
<comment type="caution">
    <text evidence="8">The sequence shown here is derived from an EMBL/GenBank/DDBJ whole genome shotgun (WGS) entry which is preliminary data.</text>
</comment>
<feature type="transmembrane region" description="Helical" evidence="5">
    <location>
        <begin position="12"/>
        <end position="35"/>
    </location>
</feature>
<dbReference type="CDD" id="cd11386">
    <property type="entry name" value="MCP_signal"/>
    <property type="match status" value="1"/>
</dbReference>
<dbReference type="CDD" id="cd19411">
    <property type="entry name" value="MCP2201-like_sensor"/>
    <property type="match status" value="1"/>
</dbReference>
<dbReference type="GO" id="GO:0004888">
    <property type="term" value="F:transmembrane signaling receptor activity"/>
    <property type="evidence" value="ECO:0007669"/>
    <property type="project" value="TreeGrafter"/>
</dbReference>
<dbReference type="RefSeq" id="WP_006296213.1">
    <property type="nucleotide sequence ID" value="NZ_AEGR01000018.1"/>
</dbReference>
<dbReference type="Gene3D" id="1.10.287.950">
    <property type="entry name" value="Methyl-accepting chemotaxis protein"/>
    <property type="match status" value="1"/>
</dbReference>
<feature type="domain" description="Methyl-accepting transducer" evidence="6">
    <location>
        <begin position="268"/>
        <end position="497"/>
    </location>
</feature>
<protein>
    <submittedName>
        <fullName evidence="8">Methyl-accepting chemotaxis sensory transducer</fullName>
    </submittedName>
</protein>
<keyword evidence="4" id="KW-0807">Transducer</keyword>
<gene>
    <name evidence="8" type="ORF">HGR_01247</name>
</gene>
<name>F3KP92_9BURK</name>
<dbReference type="Pfam" id="PF00015">
    <property type="entry name" value="MCPsignal"/>
    <property type="match status" value="1"/>
</dbReference>
<dbReference type="InterPro" id="IPR047347">
    <property type="entry name" value="YvaQ-like_sensor"/>
</dbReference>
<keyword evidence="2" id="KW-0488">Methylation</keyword>
<dbReference type="SMART" id="SM00283">
    <property type="entry name" value="MA"/>
    <property type="match status" value="1"/>
</dbReference>
<evidence type="ECO:0000256" key="5">
    <source>
        <dbReference type="SAM" id="Phobius"/>
    </source>
</evidence>
<feature type="transmembrane region" description="Helical" evidence="5">
    <location>
        <begin position="189"/>
        <end position="209"/>
    </location>
</feature>
<feature type="domain" description="HAMP" evidence="7">
    <location>
        <begin position="211"/>
        <end position="263"/>
    </location>
</feature>